<feature type="compositionally biased region" description="Polar residues" evidence="6">
    <location>
        <begin position="359"/>
        <end position="370"/>
    </location>
</feature>
<dbReference type="EC" id="5.2.1.8" evidence="3"/>
<dbReference type="GO" id="GO:0016018">
    <property type="term" value="F:cyclosporin A binding"/>
    <property type="evidence" value="ECO:0007669"/>
    <property type="project" value="TreeGrafter"/>
</dbReference>
<evidence type="ECO:0000256" key="5">
    <source>
        <dbReference type="ARBA" id="ARBA00023235"/>
    </source>
</evidence>
<dbReference type="PANTHER" id="PTHR11071">
    <property type="entry name" value="PEPTIDYL-PROLYL CIS-TRANS ISOMERASE"/>
    <property type="match status" value="1"/>
</dbReference>
<evidence type="ECO:0000256" key="4">
    <source>
        <dbReference type="ARBA" id="ARBA00023110"/>
    </source>
</evidence>
<feature type="compositionally biased region" description="Basic and acidic residues" evidence="6">
    <location>
        <begin position="174"/>
        <end position="186"/>
    </location>
</feature>
<dbReference type="Proteomes" id="UP000319731">
    <property type="component" value="Unassembled WGS sequence"/>
</dbReference>
<feature type="compositionally biased region" description="Acidic residues" evidence="6">
    <location>
        <begin position="400"/>
        <end position="409"/>
    </location>
</feature>
<organism evidence="8 9">
    <name type="scientific">Synchytrium microbalum</name>
    <dbReference type="NCBI Taxonomy" id="1806994"/>
    <lineage>
        <taxon>Eukaryota</taxon>
        <taxon>Fungi</taxon>
        <taxon>Fungi incertae sedis</taxon>
        <taxon>Chytridiomycota</taxon>
        <taxon>Chytridiomycota incertae sedis</taxon>
        <taxon>Chytridiomycetes</taxon>
        <taxon>Synchytriales</taxon>
        <taxon>Synchytriaceae</taxon>
        <taxon>Synchytrium</taxon>
    </lineage>
</organism>
<dbReference type="SUPFAM" id="SSF50891">
    <property type="entry name" value="Cyclophilin-like"/>
    <property type="match status" value="1"/>
</dbReference>
<sequence>MSNPRTFFDIEIGTEKAGRIVFELFADSTPKTAENFRALCTGEKGSTRDGIPRHYKGSTFHRVIPSFMIQGGDYTKGDGTGGESIFGSTFEDENFKRRHNEPYLLSMANRGPATNGSQFFITTAATPHLDNKHVVFGRVVTGQDVVKTIENLPAKNDKPLEMVVIAHCGELERKKSTKQDDEDKKSDKKIKKRRDSSSESDSNSSDDGDKKKKKSSKKHKKRHHSETDDDSEEGAIIKPKKEKRDNGDKKNERAGKPSLDIPEEFLKPLYGHHDWRRNPQDRKYDNDSRSPRDFRDDRRRDDDRDFRGGDNRGSPYHRAYDDARGDRGYQNRGGGGGTMSYMRDGERADEKGRQIKGRGSTQYRPSYVSQKKTEESSEKVTAGETKAQEEDTTGQPNALDDVDEEVVQA</sequence>
<gene>
    <name evidence="8" type="ORF">SmJEL517_g02125</name>
</gene>
<evidence type="ECO:0000259" key="7">
    <source>
        <dbReference type="PROSITE" id="PS50072"/>
    </source>
</evidence>
<dbReference type="EMBL" id="QEAO01000008">
    <property type="protein sequence ID" value="TPX35439.1"/>
    <property type="molecule type" value="Genomic_DNA"/>
</dbReference>
<dbReference type="InterPro" id="IPR020892">
    <property type="entry name" value="Cyclophilin-type_PPIase_CS"/>
</dbReference>
<protein>
    <recommendedName>
        <fullName evidence="3">peptidylprolyl isomerase</fullName>
        <ecNumber evidence="3">5.2.1.8</ecNumber>
    </recommendedName>
</protein>
<dbReference type="PANTHER" id="PTHR11071:SF561">
    <property type="entry name" value="PEPTIDYL-PROLYL CIS-TRANS ISOMERASE D-RELATED"/>
    <property type="match status" value="1"/>
</dbReference>
<evidence type="ECO:0000256" key="2">
    <source>
        <dbReference type="ARBA" id="ARBA00002388"/>
    </source>
</evidence>
<keyword evidence="9" id="KW-1185">Reference proteome</keyword>
<dbReference type="Gene3D" id="2.40.100.10">
    <property type="entry name" value="Cyclophilin-like"/>
    <property type="match status" value="1"/>
</dbReference>
<dbReference type="PROSITE" id="PS50072">
    <property type="entry name" value="CSA_PPIASE_2"/>
    <property type="match status" value="1"/>
</dbReference>
<keyword evidence="4" id="KW-0697">Rotamase</keyword>
<dbReference type="GeneID" id="42003350"/>
<comment type="function">
    <text evidence="2">PPIases accelerate the folding of proteins. It catalyzes the cis-trans isomerization of proline imidic peptide bonds in oligopeptides.</text>
</comment>
<evidence type="ECO:0000256" key="6">
    <source>
        <dbReference type="SAM" id="MobiDB-lite"/>
    </source>
</evidence>
<feature type="compositionally biased region" description="Basic and acidic residues" evidence="6">
    <location>
        <begin position="242"/>
        <end position="255"/>
    </location>
</feature>
<feature type="compositionally biased region" description="Basic residues" evidence="6">
    <location>
        <begin position="211"/>
        <end position="224"/>
    </location>
</feature>
<dbReference type="RefSeq" id="XP_031025912.1">
    <property type="nucleotide sequence ID" value="XM_031168053.1"/>
</dbReference>
<dbReference type="PROSITE" id="PS00170">
    <property type="entry name" value="CSA_PPIASE_1"/>
    <property type="match status" value="1"/>
</dbReference>
<feature type="compositionally biased region" description="Basic and acidic residues" evidence="6">
    <location>
        <begin position="318"/>
        <end position="329"/>
    </location>
</feature>
<evidence type="ECO:0000256" key="1">
    <source>
        <dbReference type="ARBA" id="ARBA00000971"/>
    </source>
</evidence>
<dbReference type="GO" id="GO:0003755">
    <property type="term" value="F:peptidyl-prolyl cis-trans isomerase activity"/>
    <property type="evidence" value="ECO:0007669"/>
    <property type="project" value="UniProtKB-KW"/>
</dbReference>
<dbReference type="InterPro" id="IPR029000">
    <property type="entry name" value="Cyclophilin-like_dom_sf"/>
</dbReference>
<keyword evidence="5" id="KW-0413">Isomerase</keyword>
<feature type="compositionally biased region" description="Basic and acidic residues" evidence="6">
    <location>
        <begin position="271"/>
        <end position="310"/>
    </location>
</feature>
<dbReference type="Pfam" id="PF00160">
    <property type="entry name" value="Pro_isomerase"/>
    <property type="match status" value="1"/>
</dbReference>
<reference evidence="8 9" key="1">
    <citation type="journal article" date="2019" name="Sci. Rep.">
        <title>Comparative genomics of chytrid fungi reveal insights into the obligate biotrophic and pathogenic lifestyle of Synchytrium endobioticum.</title>
        <authorList>
            <person name="van de Vossenberg B.T.L.H."/>
            <person name="Warris S."/>
            <person name="Nguyen H.D.T."/>
            <person name="van Gent-Pelzer M.P.E."/>
            <person name="Joly D.L."/>
            <person name="van de Geest H.C."/>
            <person name="Bonants P.J.M."/>
            <person name="Smith D.S."/>
            <person name="Levesque C.A."/>
            <person name="van der Lee T.A.J."/>
        </authorList>
    </citation>
    <scope>NUCLEOTIDE SEQUENCE [LARGE SCALE GENOMIC DNA]</scope>
    <source>
        <strain evidence="8 9">JEL517</strain>
    </source>
</reference>
<comment type="catalytic activity">
    <reaction evidence="1">
        <text>[protein]-peptidylproline (omega=180) = [protein]-peptidylproline (omega=0)</text>
        <dbReference type="Rhea" id="RHEA:16237"/>
        <dbReference type="Rhea" id="RHEA-COMP:10747"/>
        <dbReference type="Rhea" id="RHEA-COMP:10748"/>
        <dbReference type="ChEBI" id="CHEBI:83833"/>
        <dbReference type="ChEBI" id="CHEBI:83834"/>
        <dbReference type="EC" id="5.2.1.8"/>
    </reaction>
</comment>
<dbReference type="GO" id="GO:0005737">
    <property type="term" value="C:cytoplasm"/>
    <property type="evidence" value="ECO:0007669"/>
    <property type="project" value="TreeGrafter"/>
</dbReference>
<proteinExistence type="predicted"/>
<dbReference type="InterPro" id="IPR002130">
    <property type="entry name" value="Cyclophilin-type_PPIase_dom"/>
</dbReference>
<evidence type="ECO:0000313" key="8">
    <source>
        <dbReference type="EMBL" id="TPX35439.1"/>
    </source>
</evidence>
<accession>A0A507C8G8</accession>
<evidence type="ECO:0000256" key="3">
    <source>
        <dbReference type="ARBA" id="ARBA00013194"/>
    </source>
</evidence>
<dbReference type="GO" id="GO:0006457">
    <property type="term" value="P:protein folding"/>
    <property type="evidence" value="ECO:0007669"/>
    <property type="project" value="InterPro"/>
</dbReference>
<dbReference type="CDD" id="cd01926">
    <property type="entry name" value="cyclophilin_ABH_like"/>
    <property type="match status" value="1"/>
</dbReference>
<dbReference type="STRING" id="1806994.A0A507C8G8"/>
<dbReference type="FunFam" id="2.40.100.10:FF:000022">
    <property type="entry name" value="Peptidyl-prolyl cis-trans isomerase CYP95"/>
    <property type="match status" value="1"/>
</dbReference>
<dbReference type="PRINTS" id="PR00153">
    <property type="entry name" value="CSAPPISMRASE"/>
</dbReference>
<feature type="compositionally biased region" description="Basic and acidic residues" evidence="6">
    <location>
        <begin position="343"/>
        <end position="353"/>
    </location>
</feature>
<name>A0A507C8G8_9FUNG</name>
<evidence type="ECO:0000313" key="9">
    <source>
        <dbReference type="Proteomes" id="UP000319731"/>
    </source>
</evidence>
<feature type="region of interest" description="Disordered" evidence="6">
    <location>
        <begin position="174"/>
        <end position="409"/>
    </location>
</feature>
<comment type="caution">
    <text evidence="8">The sequence shown here is derived from an EMBL/GenBank/DDBJ whole genome shotgun (WGS) entry which is preliminary data.</text>
</comment>
<dbReference type="AlphaFoldDB" id="A0A507C8G8"/>
<dbReference type="OrthoDB" id="407558at2759"/>
<feature type="domain" description="PPIase cyclophilin-type" evidence="7">
    <location>
        <begin position="7"/>
        <end position="170"/>
    </location>
</feature>